<gene>
    <name evidence="1" type="ORF">EX30DRAFT_114377</name>
</gene>
<reference evidence="1 2" key="1">
    <citation type="submission" date="2019-04" db="EMBL/GenBank/DDBJ databases">
        <title>Comparative genomics and transcriptomics to analyze fruiting body development in filamentous ascomycetes.</title>
        <authorList>
            <consortium name="DOE Joint Genome Institute"/>
            <person name="Lutkenhaus R."/>
            <person name="Traeger S."/>
            <person name="Breuer J."/>
            <person name="Kuo A."/>
            <person name="Lipzen A."/>
            <person name="Pangilinan J."/>
            <person name="Dilworth D."/>
            <person name="Sandor L."/>
            <person name="Poggeler S."/>
            <person name="Barry K."/>
            <person name="Grigoriev I.V."/>
            <person name="Nowrousian M."/>
        </authorList>
    </citation>
    <scope>NUCLEOTIDE SEQUENCE [LARGE SCALE GENOMIC DNA]</scope>
    <source>
        <strain evidence="1 2">CBS 389.68</strain>
    </source>
</reference>
<dbReference type="InParanoid" id="A0A4S2MSR4"/>
<dbReference type="AlphaFoldDB" id="A0A4S2MSR4"/>
<accession>A0A4S2MSR4</accession>
<sequence length="156" mass="17606">MEPRIPRQEQFPCIPMGWSYRLEWWFWILSSGPVTCNAAKSRRREVACDLLYSRVEPTSSEACDGPNVATGWGTILLVALQIPMKTKGRTMRKCSLILCSEFSASSIFRKRYASAINDCSFHPSSPETFASFKFPPTRGLCETPEHSYLCGELGLK</sequence>
<dbReference type="Proteomes" id="UP000298138">
    <property type="component" value="Unassembled WGS sequence"/>
</dbReference>
<protein>
    <submittedName>
        <fullName evidence="1">Uncharacterized protein</fullName>
    </submittedName>
</protein>
<proteinExistence type="predicted"/>
<evidence type="ECO:0000313" key="1">
    <source>
        <dbReference type="EMBL" id="TGZ79227.1"/>
    </source>
</evidence>
<keyword evidence="2" id="KW-1185">Reference proteome</keyword>
<dbReference type="EMBL" id="ML220133">
    <property type="protein sequence ID" value="TGZ79227.1"/>
    <property type="molecule type" value="Genomic_DNA"/>
</dbReference>
<evidence type="ECO:0000313" key="2">
    <source>
        <dbReference type="Proteomes" id="UP000298138"/>
    </source>
</evidence>
<organism evidence="1 2">
    <name type="scientific">Ascodesmis nigricans</name>
    <dbReference type="NCBI Taxonomy" id="341454"/>
    <lineage>
        <taxon>Eukaryota</taxon>
        <taxon>Fungi</taxon>
        <taxon>Dikarya</taxon>
        <taxon>Ascomycota</taxon>
        <taxon>Pezizomycotina</taxon>
        <taxon>Pezizomycetes</taxon>
        <taxon>Pezizales</taxon>
        <taxon>Ascodesmidaceae</taxon>
        <taxon>Ascodesmis</taxon>
    </lineage>
</organism>
<name>A0A4S2MSR4_9PEZI</name>